<keyword evidence="2" id="KW-1185">Reference proteome</keyword>
<evidence type="ECO:0000313" key="2">
    <source>
        <dbReference type="Proteomes" id="UP000201190"/>
    </source>
</evidence>
<evidence type="ECO:0000313" key="1">
    <source>
        <dbReference type="EMBL" id="AKC91739.1"/>
    </source>
</evidence>
<dbReference type="InterPro" id="IPR008702">
    <property type="entry name" value="NPV_P10"/>
</dbReference>
<dbReference type="EMBL" id="KP752043">
    <property type="protein sequence ID" value="AKC91739.1"/>
    <property type="molecule type" value="Genomic_DNA"/>
</dbReference>
<sequence>MSQNIFLVIRADIAAVSEQVAALQTVVEQVQSSLPDGDEINTKLDEQAAALTALQTTVNNINEILTPELPDVPVVPPVVRLPKNGKNKV</sequence>
<dbReference type="KEGG" id="vg:24170943"/>
<dbReference type="GeneID" id="24170943"/>
<dbReference type="Proteomes" id="UP000201190">
    <property type="component" value="Segment"/>
</dbReference>
<reference evidence="1 2" key="1">
    <citation type="journal article" date="2015" name="Genome Announc.">
        <title>Genome Sequence of an Alphabaculovirus Isolated from the Oak Looper, Lambdina fiscellaria, Contains a Putative 2-Kilobase-Pair Transposable Element Encoding a Transposase and a FLYWCH Domain-Containing Protein.</title>
        <authorList>
            <person name="Rohrmann G.F."/>
            <person name="Erlandson M.A."/>
            <person name="Theilmann D.A."/>
        </authorList>
    </citation>
    <scope>NUCLEOTIDE SEQUENCE [LARGE SCALE GENOMIC DNA]</scope>
    <source>
        <strain evidence="1">GR15</strain>
    </source>
</reference>
<dbReference type="GO" id="GO:0039679">
    <property type="term" value="C:viral occlusion body"/>
    <property type="evidence" value="ECO:0007669"/>
    <property type="project" value="InterPro"/>
</dbReference>
<name>A0A0E3URS6_9ABAC</name>
<dbReference type="Pfam" id="PF05531">
    <property type="entry name" value="NPV_P10"/>
    <property type="match status" value="1"/>
</dbReference>
<accession>A0A0E3URS6</accession>
<protein>
    <submittedName>
        <fullName evidence="1">p10</fullName>
    </submittedName>
</protein>
<organism evidence="1 2">
    <name type="scientific">Lambdina fiscellaria nucleopolyhedrovirus</name>
    <dbReference type="NCBI Taxonomy" id="1642929"/>
    <lineage>
        <taxon>Viruses</taxon>
        <taxon>Viruses incertae sedis</taxon>
        <taxon>Naldaviricetes</taxon>
        <taxon>Lefavirales</taxon>
        <taxon>Baculoviridae</taxon>
        <taxon>Alphabaculovirus</taxon>
        <taxon>Alphabaculovirus lafiscellariae</taxon>
    </lineage>
</organism>
<dbReference type="OrthoDB" id="26023at10239"/>
<dbReference type="RefSeq" id="YP_009133322.1">
    <property type="nucleotide sequence ID" value="NC_026922.1"/>
</dbReference>
<proteinExistence type="predicted"/>